<gene>
    <name evidence="1" type="ordered locus">Acid_0277</name>
</gene>
<dbReference type="KEGG" id="sus:Acid_0277"/>
<dbReference type="EMBL" id="CP000473">
    <property type="protein sequence ID" value="ABJ81289.1"/>
    <property type="molecule type" value="Genomic_DNA"/>
</dbReference>
<dbReference type="InParanoid" id="Q02CC7"/>
<accession>Q02CC7</accession>
<proteinExistence type="predicted"/>
<evidence type="ECO:0000313" key="1">
    <source>
        <dbReference type="EMBL" id="ABJ81289.1"/>
    </source>
</evidence>
<dbReference type="AlphaFoldDB" id="Q02CC7"/>
<protein>
    <submittedName>
        <fullName evidence="1">Uncharacterized protein</fullName>
    </submittedName>
</protein>
<name>Q02CC7_SOLUE</name>
<dbReference type="HOGENOM" id="CLU_335514_0_0_0"/>
<sequence precursor="true">MRFNSILDRSLTVAVRGLVTLWVAGCVLAQTPVGLKGFTGSVNDYWVLRHLPDGDTSYFQAWGSDGNGNLPSISPYLADPSGLTVLGTINDGHMATGAAVNIGILQLSKLAAPLTTATTGNTNVIDVNAMTSFGDASSISAPSGTWAGHCTGGDGHNDCTWKGGVLAFRNNRLFIAPYRQPSAGGAWGDTTLVMSPDAGQTWVDYGRYNTWTVSNATCSGTTATLTTSANTLGSGAVVYVHDVGSSTAGVYNGKRTLTAASGTSMSYTVSSCAGGTYTGGGAVGPLAADGSAPLGPSDASYPGNILWPQGSPMQWLTFINYGQDGAYPGGVEPACDPAQYLCGISTYKSAGGMQMPNYAWRVPVGQEMNKASYQWYTCPGYSWLWPSPETVCDGNRASSWSSNAANAANLFYSGSSASASAAGLYPEECYSVKFSPAHGSYIMACESIITPSYTIRMAYKWAPHPWGPWSYAGYSDCAMDASQINCSAPFQAIMGFGETVISRTPPEVQNRLSTYVGLGVHSGNGSFSFWTANFHAGRLPAAGMARRAEFLGTAGQLGMGHRFVSGNMAGAISRRGPGYSLDWWADLWDHGGNANTTSRPWFRDVMTGGSRYFQLSWNDGNRTGPDYSHGSGLSAAGPTFAGTGYQQRMEGNFQDTTFSANSGNASWTVMGVFSATTLGGILNSGVFNSTGAPWQVVVSASKHAAGDLCVAWGTNSNHADMCTAGGVLAVGQWYFIAISAMANASGYPTITMYVGAAGTVTEYGGISMATSATGTRLGNLTKTCATNCSTTPTVGSDAVYLALLTPGMGGYQLGTLGEFGLYSGVVPGFTVREIYRTLRADWARVGRGSI</sequence>
<organism evidence="1">
    <name type="scientific">Solibacter usitatus (strain Ellin6076)</name>
    <dbReference type="NCBI Taxonomy" id="234267"/>
    <lineage>
        <taxon>Bacteria</taxon>
        <taxon>Pseudomonadati</taxon>
        <taxon>Acidobacteriota</taxon>
        <taxon>Terriglobia</taxon>
        <taxon>Bryobacterales</taxon>
        <taxon>Solibacteraceae</taxon>
        <taxon>Candidatus Solibacter</taxon>
    </lineage>
</organism>
<dbReference type="STRING" id="234267.Acid_0277"/>
<reference evidence="1" key="1">
    <citation type="submission" date="2006-10" db="EMBL/GenBank/DDBJ databases">
        <title>Complete sequence of Solibacter usitatus Ellin6076.</title>
        <authorList>
            <consortium name="US DOE Joint Genome Institute"/>
            <person name="Copeland A."/>
            <person name="Lucas S."/>
            <person name="Lapidus A."/>
            <person name="Barry K."/>
            <person name="Detter J.C."/>
            <person name="Glavina del Rio T."/>
            <person name="Hammon N."/>
            <person name="Israni S."/>
            <person name="Dalin E."/>
            <person name="Tice H."/>
            <person name="Pitluck S."/>
            <person name="Thompson L.S."/>
            <person name="Brettin T."/>
            <person name="Bruce D."/>
            <person name="Han C."/>
            <person name="Tapia R."/>
            <person name="Gilna P."/>
            <person name="Schmutz J."/>
            <person name="Larimer F."/>
            <person name="Land M."/>
            <person name="Hauser L."/>
            <person name="Kyrpides N."/>
            <person name="Mikhailova N."/>
            <person name="Janssen P.H."/>
            <person name="Kuske C.R."/>
            <person name="Richardson P."/>
        </authorList>
    </citation>
    <scope>NUCLEOTIDE SEQUENCE</scope>
    <source>
        <strain evidence="1">Ellin6076</strain>
    </source>
</reference>